<name>A0A498SWT5_ACAVI</name>
<dbReference type="STRING" id="6277.A0A498SWT5"/>
<evidence type="ECO:0000313" key="1">
    <source>
        <dbReference type="EMBL" id="VBB35499.1"/>
    </source>
</evidence>
<dbReference type="Proteomes" id="UP000276991">
    <property type="component" value="Unassembled WGS sequence"/>
</dbReference>
<evidence type="ECO:0000313" key="2">
    <source>
        <dbReference type="Proteomes" id="UP000276991"/>
    </source>
</evidence>
<dbReference type="EMBL" id="UPTC01006181">
    <property type="protein sequence ID" value="VBB35499.1"/>
    <property type="molecule type" value="Genomic_DNA"/>
</dbReference>
<dbReference type="OrthoDB" id="5864015at2759"/>
<dbReference type="Pfam" id="PF03564">
    <property type="entry name" value="DUF1759"/>
    <property type="match status" value="1"/>
</dbReference>
<dbReference type="InterPro" id="IPR005312">
    <property type="entry name" value="DUF1759"/>
</dbReference>
<keyword evidence="2" id="KW-1185">Reference proteome</keyword>
<dbReference type="AlphaFoldDB" id="A0A498SWT5"/>
<feature type="non-terminal residue" evidence="1">
    <location>
        <position position="1"/>
    </location>
</feature>
<organism evidence="1 2">
    <name type="scientific">Acanthocheilonema viteae</name>
    <name type="common">Filarial nematode worm</name>
    <name type="synonym">Dipetalonema viteae</name>
    <dbReference type="NCBI Taxonomy" id="6277"/>
    <lineage>
        <taxon>Eukaryota</taxon>
        <taxon>Metazoa</taxon>
        <taxon>Ecdysozoa</taxon>
        <taxon>Nematoda</taxon>
        <taxon>Chromadorea</taxon>
        <taxon>Rhabditida</taxon>
        <taxon>Spirurina</taxon>
        <taxon>Spiruromorpha</taxon>
        <taxon>Filarioidea</taxon>
        <taxon>Onchocercidae</taxon>
        <taxon>Acanthocheilonema</taxon>
    </lineage>
</organism>
<protein>
    <submittedName>
        <fullName evidence="1">Uncharacterized protein</fullName>
    </submittedName>
</protein>
<gene>
    <name evidence="1" type="ORF">NAV_LOCUS10290</name>
</gene>
<proteinExistence type="predicted"/>
<accession>A0A498SWT5</accession>
<dbReference type="PANTHER" id="PTHR22954">
    <property type="entry name" value="RETROVIRAL PROTEASE-RELATED"/>
    <property type="match status" value="1"/>
</dbReference>
<sequence length="174" mass="20060">EERRDEIIPRTSSTVSPLPTVNLPQLPLATFDGDLKGWRQFWSNFEVAVHNQNIPDIQKLNYLISSLKGNALLAVEGFDIVPENYSVVRSLLLEKCGNSHIIKKAFYYRAYSMKRNDKEWKTTIDVMERILRQLEALGNNLEHPSIDSTKLSARILDRVLQAKAQAKRWYTKTT</sequence>
<reference evidence="1 2" key="1">
    <citation type="submission" date="2018-08" db="EMBL/GenBank/DDBJ databases">
        <authorList>
            <person name="Laetsch R D."/>
            <person name="Stevens L."/>
            <person name="Kumar S."/>
            <person name="Blaxter L. M."/>
        </authorList>
    </citation>
    <scope>NUCLEOTIDE SEQUENCE [LARGE SCALE GENOMIC DNA]</scope>
</reference>
<dbReference type="PANTHER" id="PTHR22954:SF3">
    <property type="entry name" value="PROTEIN CBG08539"/>
    <property type="match status" value="1"/>
</dbReference>